<keyword evidence="4" id="KW-1185">Reference proteome</keyword>
<dbReference type="KEGG" id="aey:CDG81_10825"/>
<reference evidence="2 5" key="2">
    <citation type="submission" date="2017-08" db="EMBL/GenBank/DDBJ databases">
        <title>The complete genome sequence of moderately halophilic actinomycete Actinopolyspora erythraea YIM 90600, the producer of novel erythromycin, novel actinopolysporins A-C and tubercidin.</title>
        <authorList>
            <person name="Yin M."/>
            <person name="Tang S."/>
        </authorList>
    </citation>
    <scope>NUCLEOTIDE SEQUENCE [LARGE SCALE GENOMIC DNA]</scope>
    <source>
        <strain evidence="2 5">YIM 90600</strain>
    </source>
</reference>
<dbReference type="Proteomes" id="UP000029737">
    <property type="component" value="Unassembled WGS sequence"/>
</dbReference>
<feature type="transmembrane region" description="Helical" evidence="1">
    <location>
        <begin position="317"/>
        <end position="340"/>
    </location>
</feature>
<keyword evidence="1" id="KW-1133">Transmembrane helix</keyword>
<feature type="transmembrane region" description="Helical" evidence="1">
    <location>
        <begin position="37"/>
        <end position="54"/>
    </location>
</feature>
<dbReference type="Proteomes" id="UP000215043">
    <property type="component" value="Chromosome"/>
</dbReference>
<feature type="transmembrane region" description="Helical" evidence="1">
    <location>
        <begin position="173"/>
        <end position="197"/>
    </location>
</feature>
<dbReference type="EMBL" id="CP022752">
    <property type="protein sequence ID" value="ASU78689.1"/>
    <property type="molecule type" value="Genomic_DNA"/>
</dbReference>
<feature type="transmembrane region" description="Helical" evidence="1">
    <location>
        <begin position="142"/>
        <end position="161"/>
    </location>
</feature>
<feature type="transmembrane region" description="Helical" evidence="1">
    <location>
        <begin position="360"/>
        <end position="385"/>
    </location>
</feature>
<evidence type="ECO:0008006" key="6">
    <source>
        <dbReference type="Google" id="ProtNLM"/>
    </source>
</evidence>
<accession>A0A099D6H6</accession>
<feature type="transmembrane region" description="Helical" evidence="1">
    <location>
        <begin position="406"/>
        <end position="431"/>
    </location>
</feature>
<organism evidence="2 5">
    <name type="scientific">Actinopolyspora erythraea</name>
    <dbReference type="NCBI Taxonomy" id="414996"/>
    <lineage>
        <taxon>Bacteria</taxon>
        <taxon>Bacillati</taxon>
        <taxon>Actinomycetota</taxon>
        <taxon>Actinomycetes</taxon>
        <taxon>Actinopolysporales</taxon>
        <taxon>Actinopolysporaceae</taxon>
        <taxon>Actinopolyspora</taxon>
    </lineage>
</organism>
<dbReference type="OrthoDB" id="2014935at2"/>
<feature type="transmembrane region" description="Helical" evidence="1">
    <location>
        <begin position="510"/>
        <end position="534"/>
    </location>
</feature>
<feature type="transmembrane region" description="Helical" evidence="1">
    <location>
        <begin position="209"/>
        <end position="235"/>
    </location>
</feature>
<feature type="transmembrane region" description="Helical" evidence="1">
    <location>
        <begin position="255"/>
        <end position="277"/>
    </location>
</feature>
<keyword evidence="1" id="KW-0472">Membrane</keyword>
<evidence type="ECO:0000256" key="1">
    <source>
        <dbReference type="SAM" id="Phobius"/>
    </source>
</evidence>
<keyword evidence="1" id="KW-0812">Transmembrane</keyword>
<feature type="transmembrane region" description="Helical" evidence="1">
    <location>
        <begin position="470"/>
        <end position="490"/>
    </location>
</feature>
<dbReference type="HOGENOM" id="CLU_036785_2_0_11"/>
<feature type="transmembrane region" description="Helical" evidence="1">
    <location>
        <begin position="443"/>
        <end position="463"/>
    </location>
</feature>
<evidence type="ECO:0000313" key="5">
    <source>
        <dbReference type="Proteomes" id="UP000215043"/>
    </source>
</evidence>
<evidence type="ECO:0000313" key="2">
    <source>
        <dbReference type="EMBL" id="ASU78689.1"/>
    </source>
</evidence>
<evidence type="ECO:0000313" key="3">
    <source>
        <dbReference type="EMBL" id="KGI81442.1"/>
    </source>
</evidence>
<sequence>MRAPTTTLARNAPAKAASGPLSGMPPLIRLILRRDRVWLPVWLMLTFGMVISRANSRRSTYPDAQSVRDRYNDVMHDVPMFKLFQGPAYEMDRDSLVVQETIAGATLIAALGAVIFVVRHTRREEQSGRKELVGSTAVGRHAQLGAALIVVLGSGALLGLLSTVGMSSVGMPVVGSFAFGLVVMGAVWVAASMAAVAAQLTENARAASVGAFALFFGMHFVRGAADMGGGFTKWLGWLVPNGWLVRSRPFSDERWWTFLLVALLVGVLLWAAGRLAARRDLGAGVMPDQPGPDRAAPGLRSTAALTWRLHRGMATTWLLAAIAISLPTGFAGAGAMEQYADSEQMREWANAMGANNNGEVFFTYIAFTMCFPITMYALMTLLRLSGEETEGHAEILLSTPVSRIRWAVGHLLVALVVPTALLIVAGLGFGIGSDNVGDMLTTTTSLIPAVWVMVGIAMAAYGLIGRRGVVVGWAALVAALTVEFGQHVGWPEWVFKTFSPFAHVLPFLGPPSALTLGTLTLIAVALIAVGLAGLRRRDLPT</sequence>
<protein>
    <recommendedName>
        <fullName evidence="6">ABC transporter permease</fullName>
    </recommendedName>
</protein>
<proteinExistence type="predicted"/>
<gene>
    <name evidence="2" type="ORF">CDG81_10825</name>
    <name evidence="3" type="ORF">IL38_10870</name>
</gene>
<dbReference type="EMBL" id="JPMV01000018">
    <property type="protein sequence ID" value="KGI81442.1"/>
    <property type="molecule type" value="Genomic_DNA"/>
</dbReference>
<dbReference type="AlphaFoldDB" id="A0A099D6H6"/>
<name>A0A099D6H6_9ACTN</name>
<reference evidence="3 4" key="1">
    <citation type="journal article" date="2014" name="PLoS ONE">
        <title>Identification and Characterization of a New Erythromycin Biosynthetic Gene Cluster in Actinopolyspora erythraea YIM90600, a Novel Erythronolide-Producing Halophilic Actinomycete Isolated from Salt Field.</title>
        <authorList>
            <person name="Chen D."/>
            <person name="Feng J."/>
            <person name="Huang L."/>
            <person name="Zhang Q."/>
            <person name="Wu J."/>
            <person name="Zhu X."/>
            <person name="Duan Y."/>
            <person name="Xu Z."/>
        </authorList>
    </citation>
    <scope>NUCLEOTIDE SEQUENCE [LARGE SCALE GENOMIC DNA]</scope>
    <source>
        <strain evidence="3 4">YIM90600</strain>
    </source>
</reference>
<evidence type="ECO:0000313" key="4">
    <source>
        <dbReference type="Proteomes" id="UP000029737"/>
    </source>
</evidence>
<dbReference type="RefSeq" id="WP_043573082.1">
    <property type="nucleotide sequence ID" value="NZ_CP022752.1"/>
</dbReference>
<feature type="transmembrane region" description="Helical" evidence="1">
    <location>
        <begin position="101"/>
        <end position="121"/>
    </location>
</feature>
<dbReference type="eggNOG" id="COG3559">
    <property type="taxonomic scope" value="Bacteria"/>
</dbReference>